<dbReference type="OrthoDB" id="5687948at2"/>
<name>A0A011MFC0_9PAST</name>
<dbReference type="PROSITE" id="PS51257">
    <property type="entry name" value="PROKAR_LIPOPROTEIN"/>
    <property type="match status" value="1"/>
</dbReference>
<dbReference type="EMBL" id="JANJ01000010">
    <property type="protein sequence ID" value="EXI61236.1"/>
    <property type="molecule type" value="Genomic_DNA"/>
</dbReference>
<gene>
    <name evidence="1" type="ORF">AK33_00065</name>
</gene>
<proteinExistence type="predicted"/>
<dbReference type="Proteomes" id="UP000054123">
    <property type="component" value="Unassembled WGS sequence"/>
</dbReference>
<dbReference type="PATRIC" id="fig|1450449.3.peg.2275"/>
<dbReference type="Pfam" id="PF17311">
    <property type="entry name" value="DUF5358"/>
    <property type="match status" value="1"/>
</dbReference>
<dbReference type="AlphaFoldDB" id="A0A011MFC0"/>
<dbReference type="InterPro" id="IPR035279">
    <property type="entry name" value="DUF5358"/>
</dbReference>
<evidence type="ECO:0008006" key="3">
    <source>
        <dbReference type="Google" id="ProtNLM"/>
    </source>
</evidence>
<protein>
    <recommendedName>
        <fullName evidence="3">Bifunctional riboflavin kinase/FMN adenylyltransferase</fullName>
    </recommendedName>
</protein>
<dbReference type="RefSeq" id="WP_042804534.1">
    <property type="nucleotide sequence ID" value="NZ_AVSP01000019.1"/>
</dbReference>
<evidence type="ECO:0000313" key="1">
    <source>
        <dbReference type="EMBL" id="EXI61236.1"/>
    </source>
</evidence>
<evidence type="ECO:0000313" key="2">
    <source>
        <dbReference type="Proteomes" id="UP000054123"/>
    </source>
</evidence>
<comment type="caution">
    <text evidence="1">The sequence shown here is derived from an EMBL/GenBank/DDBJ whole genome shotgun (WGS) entry which is preliminary data.</text>
</comment>
<accession>A0A011MFC0</accession>
<organism evidence="1 2">
    <name type="scientific">Mannheimia granulomatis</name>
    <dbReference type="NCBI Taxonomy" id="85402"/>
    <lineage>
        <taxon>Bacteria</taxon>
        <taxon>Pseudomonadati</taxon>
        <taxon>Pseudomonadota</taxon>
        <taxon>Gammaproteobacteria</taxon>
        <taxon>Pasteurellales</taxon>
        <taxon>Pasteurellaceae</taxon>
        <taxon>Mannheimia</taxon>
    </lineage>
</organism>
<reference evidence="1 2" key="1">
    <citation type="journal article" date="2014" name="Genome Announc.">
        <title>Genome Sequence of a Presumptive Mannheimia haemolytica Strain with an A1/A6-Cross-Reactive Serotype from a White-Tailed Deer (Odocoileus virginianus).</title>
        <authorList>
            <person name="Lawrence P.K."/>
            <person name="Bey R.F."/>
            <person name="Wiener B."/>
            <person name="Kittichotirat W."/>
            <person name="Bumgarner R.E."/>
        </authorList>
    </citation>
    <scope>NUCLEOTIDE SEQUENCE [LARGE SCALE GENOMIC DNA]</scope>
    <source>
        <strain evidence="1 2">PKL10</strain>
    </source>
</reference>
<sequence>MLRKLLLLSTGFLTVACTTQETKIETAFPGEFANADYVLADTDAKKWVIASEQAKQCIYPNLTRIQQEHFSKEDSYIFSQYVFFYPLEEIIGEQYVKIIQNDEKSMGYAQYLFKKLKTNETVEALPKKQCATLRANAKNDLAVVKGQYQSGMIEDEKAQEGKASGQKVATDDNKFFFDIIKWGSALLL</sequence>
<dbReference type="STRING" id="1122190.GCA_000621105_02149"/>
<keyword evidence="2" id="KW-1185">Reference proteome</keyword>